<dbReference type="HOGENOM" id="CLU_052209_1_0_1"/>
<dbReference type="STRING" id="253628.A0A0D2AN36"/>
<gene>
    <name evidence="2" type="ORF">PV09_01837</name>
</gene>
<dbReference type="GeneID" id="27309810"/>
<dbReference type="InParanoid" id="A0A0D2AN36"/>
<dbReference type="Proteomes" id="UP000053259">
    <property type="component" value="Unassembled WGS sequence"/>
</dbReference>
<organism evidence="2 3">
    <name type="scientific">Verruconis gallopava</name>
    <dbReference type="NCBI Taxonomy" id="253628"/>
    <lineage>
        <taxon>Eukaryota</taxon>
        <taxon>Fungi</taxon>
        <taxon>Dikarya</taxon>
        <taxon>Ascomycota</taxon>
        <taxon>Pezizomycotina</taxon>
        <taxon>Dothideomycetes</taxon>
        <taxon>Pleosporomycetidae</taxon>
        <taxon>Venturiales</taxon>
        <taxon>Sympoventuriaceae</taxon>
        <taxon>Verruconis</taxon>
    </lineage>
</organism>
<evidence type="ECO:0000256" key="1">
    <source>
        <dbReference type="SAM" id="MobiDB-lite"/>
    </source>
</evidence>
<dbReference type="RefSeq" id="XP_016217799.1">
    <property type="nucleotide sequence ID" value="XM_016354787.1"/>
</dbReference>
<sequence length="416" mass="47423">MFRRPALRQFSSLSRSQFRLQQASRLQIRPPPVVQNGTPVKHYRVRFVKPPLLSWRRSRKWLLYGMTFWAFLQYVLPEFITISFEEVEEEVVGEDGEVDVQTEEGEEEVEEGLFIPFGWPKKQPRTYYRASDPEWKEFMKFSKQVERHKEVQRRLVSAIRSEIAGLPGTKRLLGAVDVSKGRYWLEIVFPDGPPQDYEVHGIEITDEFVAWSVKTVSQKEYARLCRTMIPTATIKASWASIKYQFDIQANKVREYLGLQPKIDPEVALIKASLRERPNTKHFGSGNNSPKTPANPLSKGFPPQPITSPSGQNAEASNSESSEPSIPRLPSIVPRGENKPVTLALFLHNLRKNRGPTPIEPPRGSVVVTGLIEVIGTNGRVTLDVSAAFDPRSDEYVLWSWRPRRIQPKAQRPKGGP</sequence>
<dbReference type="EMBL" id="KN847532">
    <property type="protein sequence ID" value="KIW07930.1"/>
    <property type="molecule type" value="Genomic_DNA"/>
</dbReference>
<accession>A0A0D2AN36</accession>
<dbReference type="OrthoDB" id="5316527at2759"/>
<dbReference type="AlphaFoldDB" id="A0A0D2AN36"/>
<feature type="compositionally biased region" description="Low complexity" evidence="1">
    <location>
        <begin position="312"/>
        <end position="322"/>
    </location>
</feature>
<proteinExistence type="predicted"/>
<evidence type="ECO:0000313" key="3">
    <source>
        <dbReference type="Proteomes" id="UP000053259"/>
    </source>
</evidence>
<evidence type="ECO:0000313" key="2">
    <source>
        <dbReference type="EMBL" id="KIW07930.1"/>
    </source>
</evidence>
<feature type="region of interest" description="Disordered" evidence="1">
    <location>
        <begin position="277"/>
        <end position="334"/>
    </location>
</feature>
<dbReference type="VEuPathDB" id="FungiDB:PV09_01837"/>
<keyword evidence="3" id="KW-1185">Reference proteome</keyword>
<reference evidence="2 3" key="1">
    <citation type="submission" date="2015-01" db="EMBL/GenBank/DDBJ databases">
        <title>The Genome Sequence of Ochroconis gallopava CBS43764.</title>
        <authorList>
            <consortium name="The Broad Institute Genomics Platform"/>
            <person name="Cuomo C."/>
            <person name="de Hoog S."/>
            <person name="Gorbushina A."/>
            <person name="Stielow B."/>
            <person name="Teixiera M."/>
            <person name="Abouelleil A."/>
            <person name="Chapman S.B."/>
            <person name="Priest M."/>
            <person name="Young S.K."/>
            <person name="Wortman J."/>
            <person name="Nusbaum C."/>
            <person name="Birren B."/>
        </authorList>
    </citation>
    <scope>NUCLEOTIDE SEQUENCE [LARGE SCALE GENOMIC DNA]</scope>
    <source>
        <strain evidence="2 3">CBS 43764</strain>
    </source>
</reference>
<name>A0A0D2AN36_9PEZI</name>
<protein>
    <submittedName>
        <fullName evidence="2">Uncharacterized protein</fullName>
    </submittedName>
</protein>